<dbReference type="EMBL" id="AP018712">
    <property type="protein sequence ID" value="BBE30010.1"/>
    <property type="molecule type" value="Genomic_DNA"/>
</dbReference>
<evidence type="ECO:0008006" key="3">
    <source>
        <dbReference type="Google" id="ProtNLM"/>
    </source>
</evidence>
<sequence>MGKLKKSEMVNYVIHAFTAGNSDYWLNETGVIEEIKKHFGKIDYISKPLDFQRFTDYYNEEMGKNIVVEGRMISLELMASPAFLADAKLITNKIEEKFAIDGKRKVNLDVGYVHHTQFVLATTKQQGNRIYIGRNIYAEITLMYVYGKWAHSNNSYENFKDEMYKKELEVIRGLYLKKRKKIK</sequence>
<reference evidence="1 2" key="1">
    <citation type="submission" date="2018-06" db="EMBL/GenBank/DDBJ databases">
        <title>Genome sequencing of Oceanotoga sp. sy52.</title>
        <authorList>
            <person name="Mori K."/>
        </authorList>
    </citation>
    <scope>NUCLEOTIDE SEQUENCE [LARGE SCALE GENOMIC DNA]</scope>
    <source>
        <strain evidence="2">sy52</strain>
    </source>
</reference>
<evidence type="ECO:0000313" key="2">
    <source>
        <dbReference type="Proteomes" id="UP000516361"/>
    </source>
</evidence>
<accession>A0A7G1G1G4</accession>
<keyword evidence="2" id="KW-1185">Reference proteome</keyword>
<dbReference type="InterPro" id="IPR025529">
    <property type="entry name" value="DUF4416"/>
</dbReference>
<dbReference type="InParanoid" id="A0A7G1G1G4"/>
<gene>
    <name evidence="1" type="ORF">OSSY52_01510</name>
</gene>
<proteinExistence type="predicted"/>
<dbReference type="KEGG" id="ocy:OSSY52_01510"/>
<organism evidence="1 2">
    <name type="scientific">Tepiditoga spiralis</name>
    <dbReference type="NCBI Taxonomy" id="2108365"/>
    <lineage>
        <taxon>Bacteria</taxon>
        <taxon>Thermotogati</taxon>
        <taxon>Thermotogota</taxon>
        <taxon>Thermotogae</taxon>
        <taxon>Petrotogales</taxon>
        <taxon>Petrotogaceae</taxon>
        <taxon>Tepiditoga</taxon>
    </lineage>
</organism>
<evidence type="ECO:0000313" key="1">
    <source>
        <dbReference type="EMBL" id="BBE30010.1"/>
    </source>
</evidence>
<name>A0A7G1G1G4_9BACT</name>
<protein>
    <recommendedName>
        <fullName evidence="3">DUF4416 domain-containing protein</fullName>
    </recommendedName>
</protein>
<dbReference type="Proteomes" id="UP000516361">
    <property type="component" value="Chromosome"/>
</dbReference>
<dbReference type="Pfam" id="PF14385">
    <property type="entry name" value="DUF4416"/>
    <property type="match status" value="1"/>
</dbReference>
<dbReference type="RefSeq" id="WP_190615149.1">
    <property type="nucleotide sequence ID" value="NZ_AP018712.1"/>
</dbReference>
<dbReference type="AlphaFoldDB" id="A0A7G1G1G4"/>